<gene>
    <name evidence="2" type="ORF">EVEC_LOCUS9813</name>
</gene>
<proteinExistence type="predicted"/>
<sequence>MSWEDSGRFRAIVETVKGMITRRVALRLSDGDNGRFASLVVFVGGSSLCLNTLFRMSIHYRPAIRYART</sequence>
<keyword evidence="1" id="KW-0812">Transmembrane</keyword>
<keyword evidence="3" id="KW-1185">Reference proteome</keyword>
<evidence type="ECO:0000313" key="2">
    <source>
        <dbReference type="EMBL" id="VDD95062.1"/>
    </source>
</evidence>
<evidence type="ECO:0000256" key="1">
    <source>
        <dbReference type="SAM" id="Phobius"/>
    </source>
</evidence>
<accession>A0A0N4VI17</accession>
<evidence type="ECO:0000313" key="3">
    <source>
        <dbReference type="Proteomes" id="UP000274131"/>
    </source>
</evidence>
<reference evidence="2 3" key="2">
    <citation type="submission" date="2018-10" db="EMBL/GenBank/DDBJ databases">
        <authorList>
            <consortium name="Pathogen Informatics"/>
        </authorList>
    </citation>
    <scope>NUCLEOTIDE SEQUENCE [LARGE SCALE GENOMIC DNA]</scope>
</reference>
<reference evidence="4" key="1">
    <citation type="submission" date="2017-02" db="UniProtKB">
        <authorList>
            <consortium name="WormBaseParasite"/>
        </authorList>
    </citation>
    <scope>IDENTIFICATION</scope>
</reference>
<protein>
    <submittedName>
        <fullName evidence="4">Transposase</fullName>
    </submittedName>
</protein>
<keyword evidence="1" id="KW-0472">Membrane</keyword>
<organism evidence="4">
    <name type="scientific">Enterobius vermicularis</name>
    <name type="common">Human pinworm</name>
    <dbReference type="NCBI Taxonomy" id="51028"/>
    <lineage>
        <taxon>Eukaryota</taxon>
        <taxon>Metazoa</taxon>
        <taxon>Ecdysozoa</taxon>
        <taxon>Nematoda</taxon>
        <taxon>Chromadorea</taxon>
        <taxon>Rhabditida</taxon>
        <taxon>Spirurina</taxon>
        <taxon>Oxyuridomorpha</taxon>
        <taxon>Oxyuroidea</taxon>
        <taxon>Oxyuridae</taxon>
        <taxon>Enterobius</taxon>
    </lineage>
</organism>
<keyword evidence="1" id="KW-1133">Transmembrane helix</keyword>
<dbReference type="WBParaSite" id="EVEC_0001046801-mRNA-1">
    <property type="protein sequence ID" value="EVEC_0001046801-mRNA-1"/>
    <property type="gene ID" value="EVEC_0001046801"/>
</dbReference>
<feature type="transmembrane region" description="Helical" evidence="1">
    <location>
        <begin position="36"/>
        <end position="54"/>
    </location>
</feature>
<dbReference type="AlphaFoldDB" id="A0A0N4VI17"/>
<dbReference type="Proteomes" id="UP000274131">
    <property type="component" value="Unassembled WGS sequence"/>
</dbReference>
<dbReference type="EMBL" id="UXUI01010313">
    <property type="protein sequence ID" value="VDD95062.1"/>
    <property type="molecule type" value="Genomic_DNA"/>
</dbReference>
<evidence type="ECO:0000313" key="4">
    <source>
        <dbReference type="WBParaSite" id="EVEC_0001046801-mRNA-1"/>
    </source>
</evidence>
<name>A0A0N4VI17_ENTVE</name>